<protein>
    <submittedName>
        <fullName evidence="1">Uncharacterized protein</fullName>
    </submittedName>
</protein>
<evidence type="ECO:0000313" key="1">
    <source>
        <dbReference type="EMBL" id="GAA4317807.1"/>
    </source>
</evidence>
<keyword evidence="2" id="KW-1185">Reference proteome</keyword>
<reference evidence="2" key="1">
    <citation type="journal article" date="2019" name="Int. J. Syst. Evol. Microbiol.">
        <title>The Global Catalogue of Microorganisms (GCM) 10K type strain sequencing project: providing services to taxonomists for standard genome sequencing and annotation.</title>
        <authorList>
            <consortium name="The Broad Institute Genomics Platform"/>
            <consortium name="The Broad Institute Genome Sequencing Center for Infectious Disease"/>
            <person name="Wu L."/>
            <person name="Ma J."/>
        </authorList>
    </citation>
    <scope>NUCLEOTIDE SEQUENCE [LARGE SCALE GENOMIC DNA]</scope>
    <source>
        <strain evidence="2">JCM 17919</strain>
    </source>
</reference>
<organism evidence="1 2">
    <name type="scientific">Flaviaesturariibacter amylovorans</name>
    <dbReference type="NCBI Taxonomy" id="1084520"/>
    <lineage>
        <taxon>Bacteria</taxon>
        <taxon>Pseudomonadati</taxon>
        <taxon>Bacteroidota</taxon>
        <taxon>Chitinophagia</taxon>
        <taxon>Chitinophagales</taxon>
        <taxon>Chitinophagaceae</taxon>
        <taxon>Flaviaestuariibacter</taxon>
    </lineage>
</organism>
<accession>A0ABP8G5B0</accession>
<dbReference type="Gene3D" id="2.40.360.20">
    <property type="match status" value="1"/>
</dbReference>
<proteinExistence type="predicted"/>
<name>A0ABP8G5B0_9BACT</name>
<evidence type="ECO:0000313" key="2">
    <source>
        <dbReference type="Proteomes" id="UP001501725"/>
    </source>
</evidence>
<gene>
    <name evidence="1" type="ORF">GCM10023184_01640</name>
</gene>
<dbReference type="EMBL" id="BAABGY010000001">
    <property type="protein sequence ID" value="GAA4317807.1"/>
    <property type="molecule type" value="Genomic_DNA"/>
</dbReference>
<dbReference type="PROSITE" id="PS51257">
    <property type="entry name" value="PROKAR_LIPOPROTEIN"/>
    <property type="match status" value="1"/>
</dbReference>
<sequence>MRSLLGLLLIAGVYSCQKEISVESGASAAFALQDEFGDCLGDTVAGSYYAGRALGDTNYLDLRVRVLTTGRYAINTDVQNGFSFRATGNFADTGLTTVRLRGTGTPTAEQVTTLRISRDSGYCDIVVNVLPNPGGPGGGPGGGGACNAQSAGSYQKDTALTAANTVTVQHSFASTGNFTVYTDTVNGYWFRKDVTVTAAGQPQTIVLAGSGTPAAIGTNTFNVRFGDTTTCTFSVTVTGNTSQPTNDTYFPMGQGSYWTYSDPERAAASDPDTVRTVVSGTSTIGGQTYNRFITSDDGGARDTAYYRKDAAGTFYGVADVADLATALGFTFPVGSFEAPFLKESLTTGATWVSSTVNGTSSGLPTALRLTFKCTNNNATVTVNGRTFNNVYVIENNFELSVMGAPFFAPFPATITYFAKNVGLIKDVSTGYEPQELRFYQIN</sequence>
<dbReference type="Proteomes" id="UP001501725">
    <property type="component" value="Unassembled WGS sequence"/>
</dbReference>
<comment type="caution">
    <text evidence="1">The sequence shown here is derived from an EMBL/GenBank/DDBJ whole genome shotgun (WGS) entry which is preliminary data.</text>
</comment>